<keyword evidence="3" id="KW-0677">Repeat</keyword>
<dbReference type="InterPro" id="IPR050576">
    <property type="entry name" value="Cilia_flagella_integrity"/>
</dbReference>
<dbReference type="Pfam" id="PF12799">
    <property type="entry name" value="LRR_4"/>
    <property type="match status" value="2"/>
</dbReference>
<keyword evidence="4" id="KW-0539">Nucleus</keyword>
<sequence length="371" mass="41880">MSDKEITKEEEIEEIPRQNDKPRARLGPTEVVILPNSDSEDDDDEDHAHTEGQDGEGEADPDFLKDYPADTEDLQLQHLRLKTPQLVPLNFGRFNPHLKRLCLRQNEIASPIPAEAFGGLDALEEIDLYDNRLGPRVEDEELAGCSNVTSLDLSFNNIRHVPSLPSLTKVNVVYFVQNKIGKVDEGALDWAKDTLTSLELGGNRIRTIENLEKLTLLEELWLGKNKIRTLENLSTFTNLKILSIQSNRITKIEGLESLTALEELYLSHNGLTKIEGLENNLRLRTLDVGNNAIEEIENISHLSELEEFWASGNQIKTLRALDSQLAPLKKLETVYLEGNPCQKNDMTGYRRKIILALPQVKQIDATFVKLS</sequence>
<feature type="region of interest" description="Disordered" evidence="6">
    <location>
        <begin position="1"/>
        <end position="66"/>
    </location>
</feature>
<dbReference type="PANTHER" id="PTHR45973:SF23">
    <property type="entry name" value="PROTEIN PHOSPHATASE 1 REGULATORY SUBUNIT 7"/>
    <property type="match status" value="1"/>
</dbReference>
<protein>
    <submittedName>
        <fullName evidence="7">Nuclear regulatory subunit of Glc7p type 1 protein serine-threonine phosphatase</fullName>
    </submittedName>
</protein>
<name>A0AAD9L6Z6_PAPLA</name>
<dbReference type="SMART" id="SM00365">
    <property type="entry name" value="LRR_SD22"/>
    <property type="match status" value="9"/>
</dbReference>
<evidence type="ECO:0000256" key="3">
    <source>
        <dbReference type="ARBA" id="ARBA00022737"/>
    </source>
</evidence>
<evidence type="ECO:0000313" key="7">
    <source>
        <dbReference type="EMBL" id="KAK1925805.1"/>
    </source>
</evidence>
<accession>A0AAD9L6Z6</accession>
<organism evidence="7 8">
    <name type="scientific">Papiliotrema laurentii</name>
    <name type="common">Cryptococcus laurentii</name>
    <dbReference type="NCBI Taxonomy" id="5418"/>
    <lineage>
        <taxon>Eukaryota</taxon>
        <taxon>Fungi</taxon>
        <taxon>Dikarya</taxon>
        <taxon>Basidiomycota</taxon>
        <taxon>Agaricomycotina</taxon>
        <taxon>Tremellomycetes</taxon>
        <taxon>Tremellales</taxon>
        <taxon>Rhynchogastremaceae</taxon>
        <taxon>Papiliotrema</taxon>
    </lineage>
</organism>
<dbReference type="InterPro" id="IPR032675">
    <property type="entry name" value="LRR_dom_sf"/>
</dbReference>
<evidence type="ECO:0000256" key="4">
    <source>
        <dbReference type="ARBA" id="ARBA00023242"/>
    </source>
</evidence>
<keyword evidence="8" id="KW-1185">Reference proteome</keyword>
<comment type="similarity">
    <text evidence="5">Belongs to the SDS22 family.</text>
</comment>
<comment type="subcellular location">
    <subcellularLocation>
        <location evidence="1">Nucleus</location>
    </subcellularLocation>
</comment>
<dbReference type="EMBL" id="JAODAN010000003">
    <property type="protein sequence ID" value="KAK1925805.1"/>
    <property type="molecule type" value="Genomic_DNA"/>
</dbReference>
<dbReference type="InterPro" id="IPR025875">
    <property type="entry name" value="Leu-rich_rpt_4"/>
</dbReference>
<dbReference type="AlphaFoldDB" id="A0AAD9L6Z6"/>
<dbReference type="Gene3D" id="3.80.10.10">
    <property type="entry name" value="Ribonuclease Inhibitor"/>
    <property type="match status" value="3"/>
</dbReference>
<dbReference type="PANTHER" id="PTHR45973">
    <property type="entry name" value="PROTEIN PHOSPHATASE 1 REGULATORY SUBUNIT SDS22-RELATED"/>
    <property type="match status" value="1"/>
</dbReference>
<evidence type="ECO:0000256" key="5">
    <source>
        <dbReference type="ARBA" id="ARBA00023460"/>
    </source>
</evidence>
<dbReference type="Proteomes" id="UP001182556">
    <property type="component" value="Unassembled WGS sequence"/>
</dbReference>
<dbReference type="SMART" id="SM00369">
    <property type="entry name" value="LRR_TYP"/>
    <property type="match status" value="6"/>
</dbReference>
<evidence type="ECO:0000256" key="6">
    <source>
        <dbReference type="SAM" id="MobiDB-lite"/>
    </source>
</evidence>
<dbReference type="InterPro" id="IPR003591">
    <property type="entry name" value="Leu-rich_rpt_typical-subtyp"/>
</dbReference>
<comment type="caution">
    <text evidence="7">The sequence shown here is derived from an EMBL/GenBank/DDBJ whole genome shotgun (WGS) entry which is preliminary data.</text>
</comment>
<dbReference type="GO" id="GO:0005634">
    <property type="term" value="C:nucleus"/>
    <property type="evidence" value="ECO:0007669"/>
    <property type="project" value="UniProtKB-SubCell"/>
</dbReference>
<keyword evidence="2" id="KW-0433">Leucine-rich repeat</keyword>
<evidence type="ECO:0000313" key="8">
    <source>
        <dbReference type="Proteomes" id="UP001182556"/>
    </source>
</evidence>
<dbReference type="FunFam" id="3.80.10.10:FF:000055">
    <property type="entry name" value="Protein phosphatase 1 regulatory subunit 7"/>
    <property type="match status" value="1"/>
</dbReference>
<gene>
    <name evidence="7" type="ORF">DB88DRAFT_485166</name>
</gene>
<dbReference type="InterPro" id="IPR001611">
    <property type="entry name" value="Leu-rich_rpt"/>
</dbReference>
<proteinExistence type="inferred from homology"/>
<dbReference type="SUPFAM" id="SSF52058">
    <property type="entry name" value="L domain-like"/>
    <property type="match status" value="1"/>
</dbReference>
<evidence type="ECO:0000256" key="1">
    <source>
        <dbReference type="ARBA" id="ARBA00004123"/>
    </source>
</evidence>
<dbReference type="Pfam" id="PF13855">
    <property type="entry name" value="LRR_8"/>
    <property type="match status" value="1"/>
</dbReference>
<feature type="compositionally biased region" description="Basic and acidic residues" evidence="6">
    <location>
        <begin position="1"/>
        <end position="23"/>
    </location>
</feature>
<dbReference type="PROSITE" id="PS51450">
    <property type="entry name" value="LRR"/>
    <property type="match status" value="6"/>
</dbReference>
<evidence type="ECO:0000256" key="2">
    <source>
        <dbReference type="ARBA" id="ARBA00022614"/>
    </source>
</evidence>
<reference evidence="7" key="1">
    <citation type="submission" date="2023-02" db="EMBL/GenBank/DDBJ databases">
        <title>Identification and recombinant expression of a fungal hydrolase from Papiliotrema laurentii that hydrolyzes apple cutin and clears colloidal polyester polyurethane.</title>
        <authorList>
            <consortium name="DOE Joint Genome Institute"/>
            <person name="Roman V.A."/>
            <person name="Bojanowski C."/>
            <person name="Crable B.R."/>
            <person name="Wagner D.N."/>
            <person name="Hung C.S."/>
            <person name="Nadeau L.J."/>
            <person name="Schratz L."/>
            <person name="Haridas S."/>
            <person name="Pangilinan J."/>
            <person name="Lipzen A."/>
            <person name="Na H."/>
            <person name="Yan M."/>
            <person name="Ng V."/>
            <person name="Grigoriev I.V."/>
            <person name="Spatafora J.W."/>
            <person name="Barlow D."/>
            <person name="Biffinger J."/>
            <person name="Kelley-Loughnane N."/>
            <person name="Varaljay V.A."/>
            <person name="Crookes-Goodson W.J."/>
        </authorList>
    </citation>
    <scope>NUCLEOTIDE SEQUENCE</scope>
    <source>
        <strain evidence="7">5307AH</strain>
    </source>
</reference>